<organism evidence="2 3">
    <name type="scientific">Colletotrichum limetticola</name>
    <dbReference type="NCBI Taxonomy" id="1209924"/>
    <lineage>
        <taxon>Eukaryota</taxon>
        <taxon>Fungi</taxon>
        <taxon>Dikarya</taxon>
        <taxon>Ascomycota</taxon>
        <taxon>Pezizomycotina</taxon>
        <taxon>Sordariomycetes</taxon>
        <taxon>Hypocreomycetidae</taxon>
        <taxon>Glomerellales</taxon>
        <taxon>Glomerellaceae</taxon>
        <taxon>Colletotrichum</taxon>
        <taxon>Colletotrichum acutatum species complex</taxon>
    </lineage>
</organism>
<evidence type="ECO:0000313" key="3">
    <source>
        <dbReference type="Proteomes" id="UP001169217"/>
    </source>
</evidence>
<keyword evidence="3" id="KW-1185">Reference proteome</keyword>
<gene>
    <name evidence="2" type="ORF">CLIM01_06493</name>
</gene>
<reference evidence="2" key="1">
    <citation type="submission" date="2023-04" db="EMBL/GenBank/DDBJ databases">
        <title>Colletotrichum limetticola genome sequence.</title>
        <authorList>
            <person name="Baroncelli R."/>
        </authorList>
    </citation>
    <scope>NUCLEOTIDE SEQUENCE</scope>
    <source>
        <strain evidence="2">KLA-Anderson</strain>
    </source>
</reference>
<evidence type="ECO:0000256" key="1">
    <source>
        <dbReference type="SAM" id="MobiDB-lite"/>
    </source>
</evidence>
<feature type="region of interest" description="Disordered" evidence="1">
    <location>
        <begin position="1"/>
        <end position="32"/>
    </location>
</feature>
<feature type="compositionally biased region" description="Basic and acidic residues" evidence="1">
    <location>
        <begin position="12"/>
        <end position="28"/>
    </location>
</feature>
<evidence type="ECO:0000313" key="2">
    <source>
        <dbReference type="EMBL" id="KAK0376124.1"/>
    </source>
</evidence>
<comment type="caution">
    <text evidence="2">The sequence shown here is derived from an EMBL/GenBank/DDBJ whole genome shotgun (WGS) entry which is preliminary data.</text>
</comment>
<dbReference type="EMBL" id="JARUPT010000177">
    <property type="protein sequence ID" value="KAK0376124.1"/>
    <property type="molecule type" value="Genomic_DNA"/>
</dbReference>
<accession>A0ABQ9PX54</accession>
<dbReference type="Proteomes" id="UP001169217">
    <property type="component" value="Unassembled WGS sequence"/>
</dbReference>
<sequence length="103" mass="11208">MPSKKTKGAKGKSGEDKPGEGKPGEGKPGEALPYARPVIEKCVIMDGLSGLILAGIYHQFHTLQIAIRFRRQKWTQKLKEASHKLLRFPAVASTGSTPTLALR</sequence>
<name>A0ABQ9PX54_9PEZI</name>
<feature type="compositionally biased region" description="Basic residues" evidence="1">
    <location>
        <begin position="1"/>
        <end position="10"/>
    </location>
</feature>
<protein>
    <submittedName>
        <fullName evidence="2">Uncharacterized protein</fullName>
    </submittedName>
</protein>
<proteinExistence type="predicted"/>